<feature type="transmembrane region" description="Helical" evidence="8">
    <location>
        <begin position="416"/>
        <end position="441"/>
    </location>
</feature>
<accession>A0A9P6AID9</accession>
<dbReference type="FunFam" id="1.20.1250.20:FF:000011">
    <property type="entry name" value="MFS multidrug transporter, putative"/>
    <property type="match status" value="1"/>
</dbReference>
<dbReference type="AlphaFoldDB" id="A0A9P6AID9"/>
<feature type="transmembrane region" description="Helical" evidence="8">
    <location>
        <begin position="385"/>
        <end position="409"/>
    </location>
</feature>
<feature type="transmembrane region" description="Helical" evidence="8">
    <location>
        <begin position="80"/>
        <end position="102"/>
    </location>
</feature>
<comment type="caution">
    <text evidence="9">The sequence shown here is derived from an EMBL/GenBank/DDBJ whole genome shotgun (WGS) entry which is preliminary data.</text>
</comment>
<dbReference type="CDD" id="cd17323">
    <property type="entry name" value="MFS_Tpo1_MDR_like"/>
    <property type="match status" value="1"/>
</dbReference>
<gene>
    <name evidence="9" type="ORF">BS47DRAFT_1374116</name>
</gene>
<feature type="transmembrane region" description="Helical" evidence="8">
    <location>
        <begin position="360"/>
        <end position="379"/>
    </location>
</feature>
<keyword evidence="2" id="KW-0813">Transport</keyword>
<evidence type="ECO:0000313" key="9">
    <source>
        <dbReference type="EMBL" id="KAF9506442.1"/>
    </source>
</evidence>
<feature type="transmembrane region" description="Helical" evidence="8">
    <location>
        <begin position="274"/>
        <end position="301"/>
    </location>
</feature>
<feature type="compositionally biased region" description="Polar residues" evidence="7">
    <location>
        <begin position="486"/>
        <end position="499"/>
    </location>
</feature>
<feature type="transmembrane region" description="Helical" evidence="8">
    <location>
        <begin position="321"/>
        <end position="339"/>
    </location>
</feature>
<dbReference type="InterPro" id="IPR011701">
    <property type="entry name" value="MFS"/>
</dbReference>
<reference evidence="9" key="1">
    <citation type="journal article" date="2020" name="Nat. Commun.">
        <title>Large-scale genome sequencing of mycorrhizal fungi provides insights into the early evolution of symbiotic traits.</title>
        <authorList>
            <person name="Miyauchi S."/>
            <person name="Kiss E."/>
            <person name="Kuo A."/>
            <person name="Drula E."/>
            <person name="Kohler A."/>
            <person name="Sanchez-Garcia M."/>
            <person name="Morin E."/>
            <person name="Andreopoulos B."/>
            <person name="Barry K.W."/>
            <person name="Bonito G."/>
            <person name="Buee M."/>
            <person name="Carver A."/>
            <person name="Chen C."/>
            <person name="Cichocki N."/>
            <person name="Clum A."/>
            <person name="Culley D."/>
            <person name="Crous P.W."/>
            <person name="Fauchery L."/>
            <person name="Girlanda M."/>
            <person name="Hayes R.D."/>
            <person name="Keri Z."/>
            <person name="LaButti K."/>
            <person name="Lipzen A."/>
            <person name="Lombard V."/>
            <person name="Magnuson J."/>
            <person name="Maillard F."/>
            <person name="Murat C."/>
            <person name="Nolan M."/>
            <person name="Ohm R.A."/>
            <person name="Pangilinan J."/>
            <person name="Pereira M.F."/>
            <person name="Perotto S."/>
            <person name="Peter M."/>
            <person name="Pfister S."/>
            <person name="Riley R."/>
            <person name="Sitrit Y."/>
            <person name="Stielow J.B."/>
            <person name="Szollosi G."/>
            <person name="Zifcakova L."/>
            <person name="Stursova M."/>
            <person name="Spatafora J.W."/>
            <person name="Tedersoo L."/>
            <person name="Vaario L.M."/>
            <person name="Yamada A."/>
            <person name="Yan M."/>
            <person name="Wang P."/>
            <person name="Xu J."/>
            <person name="Bruns T."/>
            <person name="Baldrian P."/>
            <person name="Vilgalys R."/>
            <person name="Dunand C."/>
            <person name="Henrissat B."/>
            <person name="Grigoriev I.V."/>
            <person name="Hibbett D."/>
            <person name="Nagy L.G."/>
            <person name="Martin F.M."/>
        </authorList>
    </citation>
    <scope>NUCLEOTIDE SEQUENCE</scope>
    <source>
        <strain evidence="9">UP504</strain>
    </source>
</reference>
<evidence type="ECO:0000256" key="5">
    <source>
        <dbReference type="ARBA" id="ARBA00022989"/>
    </source>
</evidence>
<proteinExistence type="predicted"/>
<dbReference type="OrthoDB" id="9986881at2759"/>
<evidence type="ECO:0000256" key="6">
    <source>
        <dbReference type="ARBA" id="ARBA00023136"/>
    </source>
</evidence>
<feature type="region of interest" description="Disordered" evidence="7">
    <location>
        <begin position="486"/>
        <end position="514"/>
    </location>
</feature>
<dbReference type="EMBL" id="MU129110">
    <property type="protein sequence ID" value="KAF9506442.1"/>
    <property type="molecule type" value="Genomic_DNA"/>
</dbReference>
<organism evidence="9 10">
    <name type="scientific">Hydnum rufescens UP504</name>
    <dbReference type="NCBI Taxonomy" id="1448309"/>
    <lineage>
        <taxon>Eukaryota</taxon>
        <taxon>Fungi</taxon>
        <taxon>Dikarya</taxon>
        <taxon>Basidiomycota</taxon>
        <taxon>Agaricomycotina</taxon>
        <taxon>Agaricomycetes</taxon>
        <taxon>Cantharellales</taxon>
        <taxon>Hydnaceae</taxon>
        <taxon>Hydnum</taxon>
    </lineage>
</organism>
<sequence>MARAEVPGSPEASVWGIRYRKGGGKGVPYDRGNPKGWSRLRKWAMTLQLGLCTLCVSIASSAYSGSLESAMRDLRMSRTVAILGLSLYVFGLAFGPLIWAPLSEASIHHHNVAPKRSSYPQQLIFFVTYTPFTLFHIGGALAPNVPTLLATRFLAGACGSSSFSNAGGVIQDIWDPDERGLPQNLYATASLGYVSEVPRLGWRWVLWVIFIISAPNLFVACIYFPETYAPILLKGRARELQAESGGTVHYVSTFSKAGDLHFAKFMKKNLSRPFIYLFTEPIVLLLGLYFAIVYSILHAFFEAFPVVFQQGHHFSPGEGGLAFLGVGLGVAIGGSLSPLQAKFYREHVVRNGGPQPEARLILARWAGVALPTGMFWFAWASSPSVHWIVPILAGVPFGASMAILFAAIVSYLIDTYTIYCASALAANVLLRSILATVFPLFTPSLLAAVGPQWGSTIFACLALICTPIPFLFYRYGPKIRARSKWATSLTTPRPTSHPTSMARAEIPGSPETSV</sequence>
<evidence type="ECO:0000256" key="2">
    <source>
        <dbReference type="ARBA" id="ARBA00022448"/>
    </source>
</evidence>
<feature type="transmembrane region" description="Helical" evidence="8">
    <location>
        <begin position="43"/>
        <end position="60"/>
    </location>
</feature>
<dbReference type="PANTHER" id="PTHR23502:SF186">
    <property type="entry name" value="MAJOR FACILITATOR SUPERFAMILY (MFS) PROFILE DOMAIN-CONTAINING PROTEIN"/>
    <property type="match status" value="1"/>
</dbReference>
<keyword evidence="4 8" id="KW-0812">Transmembrane</keyword>
<keyword evidence="10" id="KW-1185">Reference proteome</keyword>
<keyword evidence="5 8" id="KW-1133">Transmembrane helix</keyword>
<feature type="transmembrane region" description="Helical" evidence="8">
    <location>
        <begin position="123"/>
        <end position="142"/>
    </location>
</feature>
<keyword evidence="6 8" id="KW-0472">Membrane</keyword>
<evidence type="ECO:0008006" key="11">
    <source>
        <dbReference type="Google" id="ProtNLM"/>
    </source>
</evidence>
<dbReference type="GO" id="GO:0005886">
    <property type="term" value="C:plasma membrane"/>
    <property type="evidence" value="ECO:0007669"/>
    <property type="project" value="UniProtKB-SubCell"/>
</dbReference>
<dbReference type="GO" id="GO:0022857">
    <property type="term" value="F:transmembrane transporter activity"/>
    <property type="evidence" value="ECO:0007669"/>
    <property type="project" value="InterPro"/>
</dbReference>
<evidence type="ECO:0000256" key="8">
    <source>
        <dbReference type="SAM" id="Phobius"/>
    </source>
</evidence>
<feature type="transmembrane region" description="Helical" evidence="8">
    <location>
        <begin position="453"/>
        <end position="473"/>
    </location>
</feature>
<dbReference type="Pfam" id="PF07690">
    <property type="entry name" value="MFS_1"/>
    <property type="match status" value="1"/>
</dbReference>
<evidence type="ECO:0000313" key="10">
    <source>
        <dbReference type="Proteomes" id="UP000886523"/>
    </source>
</evidence>
<evidence type="ECO:0000256" key="1">
    <source>
        <dbReference type="ARBA" id="ARBA00004651"/>
    </source>
</evidence>
<protein>
    <recommendedName>
        <fullName evidence="11">MFS general substrate transporter</fullName>
    </recommendedName>
</protein>
<evidence type="ECO:0000256" key="4">
    <source>
        <dbReference type="ARBA" id="ARBA00022692"/>
    </source>
</evidence>
<dbReference type="Proteomes" id="UP000886523">
    <property type="component" value="Unassembled WGS sequence"/>
</dbReference>
<name>A0A9P6AID9_9AGAM</name>
<dbReference type="SUPFAM" id="SSF103473">
    <property type="entry name" value="MFS general substrate transporter"/>
    <property type="match status" value="1"/>
</dbReference>
<evidence type="ECO:0000256" key="3">
    <source>
        <dbReference type="ARBA" id="ARBA00022475"/>
    </source>
</evidence>
<keyword evidence="3" id="KW-1003">Cell membrane</keyword>
<dbReference type="InterPro" id="IPR036259">
    <property type="entry name" value="MFS_trans_sf"/>
</dbReference>
<dbReference type="PANTHER" id="PTHR23502">
    <property type="entry name" value="MAJOR FACILITATOR SUPERFAMILY"/>
    <property type="match status" value="1"/>
</dbReference>
<dbReference type="Gene3D" id="1.20.1250.20">
    <property type="entry name" value="MFS general substrate transporter like domains"/>
    <property type="match status" value="1"/>
</dbReference>
<feature type="transmembrane region" description="Helical" evidence="8">
    <location>
        <begin position="204"/>
        <end position="224"/>
    </location>
</feature>
<evidence type="ECO:0000256" key="7">
    <source>
        <dbReference type="SAM" id="MobiDB-lite"/>
    </source>
</evidence>
<comment type="subcellular location">
    <subcellularLocation>
        <location evidence="1">Cell membrane</location>
        <topology evidence="1">Multi-pass membrane protein</topology>
    </subcellularLocation>
</comment>